<evidence type="ECO:0000256" key="7">
    <source>
        <dbReference type="ARBA" id="ARBA00022927"/>
    </source>
</evidence>
<name>C5BM28_TERTT</name>
<dbReference type="InterPro" id="IPR024230">
    <property type="entry name" value="GspL_cyto_dom"/>
</dbReference>
<proteinExistence type="inferred from homology"/>
<dbReference type="eggNOG" id="COG3297">
    <property type="taxonomic scope" value="Bacteria"/>
</dbReference>
<dbReference type="SUPFAM" id="SSF53067">
    <property type="entry name" value="Actin-like ATPase domain"/>
    <property type="match status" value="1"/>
</dbReference>
<keyword evidence="7 10" id="KW-0653">Protein transport</keyword>
<feature type="domain" description="GspL cytoplasmic actin-ATPase-like" evidence="11">
    <location>
        <begin position="37"/>
        <end position="198"/>
    </location>
</feature>
<keyword evidence="4" id="KW-1003">Cell membrane</keyword>
<keyword evidence="5" id="KW-0997">Cell inner membrane</keyword>
<evidence type="ECO:0000313" key="13">
    <source>
        <dbReference type="EMBL" id="ACR14249.1"/>
    </source>
</evidence>
<evidence type="ECO:0000256" key="10">
    <source>
        <dbReference type="PIRNR" id="PIRNR015761"/>
    </source>
</evidence>
<keyword evidence="6" id="KW-0812">Transmembrane</keyword>
<dbReference type="Pfam" id="PF12693">
    <property type="entry name" value="GspL_C"/>
    <property type="match status" value="1"/>
</dbReference>
<dbReference type="Gene3D" id="3.30.420.380">
    <property type="match status" value="1"/>
</dbReference>
<evidence type="ECO:0000313" key="14">
    <source>
        <dbReference type="Proteomes" id="UP000009080"/>
    </source>
</evidence>
<comment type="function">
    <text evidence="10">Inner membrane component of the type II secretion system required for the energy-dependent secretion of extracellular factors such as proteases and toxins from the periplasm.</text>
</comment>
<dbReference type="STRING" id="377629.TERTU_0273"/>
<dbReference type="PIRSF" id="PIRSF015761">
    <property type="entry name" value="Protein_L"/>
    <property type="match status" value="1"/>
</dbReference>
<keyword evidence="3 10" id="KW-0813">Transport</keyword>
<dbReference type="OrthoDB" id="7011844at2"/>
<dbReference type="KEGG" id="ttu:TERTU_0273"/>
<evidence type="ECO:0000256" key="4">
    <source>
        <dbReference type="ARBA" id="ARBA00022475"/>
    </source>
</evidence>
<dbReference type="InterPro" id="IPR043129">
    <property type="entry name" value="ATPase_NBD"/>
</dbReference>
<sequence length="410" mass="45613">MAEKIFARQTIDGLWQWRRANADGQWYSDVYHTGDDEALAESLAGKSVPVTLLIPGQDVVVCELEVDAQEKRHLAKLLPFELEEQVIENIDDIHLAFGTLTENRVPVCYASTRLIAEALEELTAQGLDVRTVAADYLCLRRLNNGVTIIREANRVVVRTGEYTGFAVETFLAPQVLAEQQTALDFTATISLVAEDETALAELRSWLPEVWTQENGPEISEEIGSFWDWLDLAQAPSINMRSGAFSRQLPFKRWIELWKIPMIAVAAAYLIAVAITFAQYQVAKQEQRVLVDQMNDVYLQAVPNGRRGDPEGALRALVKNLKGGAEPTNLMALINGVASTMKSVAGITVSSFRYNSDQRELTLNIEAGSFEDLERLRSTVTEKGFVAELLRVEARGDKQSARMKVAEVVTP</sequence>
<comment type="subcellular location">
    <subcellularLocation>
        <location evidence="1">Cell inner membrane</location>
        <topology evidence="1">Single-pass membrane protein</topology>
    </subcellularLocation>
</comment>
<keyword evidence="14" id="KW-1185">Reference proteome</keyword>
<dbReference type="EMBL" id="CP001614">
    <property type="protein sequence ID" value="ACR14249.1"/>
    <property type="molecule type" value="Genomic_DNA"/>
</dbReference>
<evidence type="ECO:0000259" key="12">
    <source>
        <dbReference type="Pfam" id="PF12693"/>
    </source>
</evidence>
<evidence type="ECO:0000256" key="6">
    <source>
        <dbReference type="ARBA" id="ARBA00022692"/>
    </source>
</evidence>
<gene>
    <name evidence="13" type="primary">gspL</name>
    <name evidence="13" type="ordered locus">TERTU_0273</name>
</gene>
<dbReference type="GO" id="GO:0015628">
    <property type="term" value="P:protein secretion by the type II secretion system"/>
    <property type="evidence" value="ECO:0007669"/>
    <property type="project" value="InterPro"/>
</dbReference>
<evidence type="ECO:0000256" key="2">
    <source>
        <dbReference type="ARBA" id="ARBA00005318"/>
    </source>
</evidence>
<dbReference type="Gene3D" id="3.30.1360.100">
    <property type="entry name" value="General secretion pathway protein M, EpsM"/>
    <property type="match status" value="1"/>
</dbReference>
<dbReference type="AlphaFoldDB" id="C5BM28"/>
<dbReference type="GO" id="GO:0009276">
    <property type="term" value="C:Gram-negative-bacterium-type cell wall"/>
    <property type="evidence" value="ECO:0007669"/>
    <property type="project" value="InterPro"/>
</dbReference>
<comment type="similarity">
    <text evidence="2 10">Belongs to the GSP L family.</text>
</comment>
<evidence type="ECO:0000256" key="8">
    <source>
        <dbReference type="ARBA" id="ARBA00022989"/>
    </source>
</evidence>
<organism evidence="13 14">
    <name type="scientific">Teredinibacter turnerae (strain ATCC 39867 / T7901)</name>
    <dbReference type="NCBI Taxonomy" id="377629"/>
    <lineage>
        <taxon>Bacteria</taxon>
        <taxon>Pseudomonadati</taxon>
        <taxon>Pseudomonadota</taxon>
        <taxon>Gammaproteobacteria</taxon>
        <taxon>Cellvibrionales</taxon>
        <taxon>Cellvibrionaceae</taxon>
        <taxon>Teredinibacter</taxon>
    </lineage>
</organism>
<dbReference type="Pfam" id="PF05134">
    <property type="entry name" value="T2SSL"/>
    <property type="match status" value="1"/>
</dbReference>
<evidence type="ECO:0000259" key="11">
    <source>
        <dbReference type="Pfam" id="PF05134"/>
    </source>
</evidence>
<dbReference type="CDD" id="cd24017">
    <property type="entry name" value="ASKHA_T2SSL_N"/>
    <property type="match status" value="1"/>
</dbReference>
<keyword evidence="9" id="KW-0472">Membrane</keyword>
<protein>
    <recommendedName>
        <fullName evidence="10">Type II secretion system protein L</fullName>
        <shortName evidence="10">T2SS protein L</shortName>
    </recommendedName>
</protein>
<dbReference type="GO" id="GO:0015627">
    <property type="term" value="C:type II protein secretion system complex"/>
    <property type="evidence" value="ECO:0007669"/>
    <property type="project" value="InterPro"/>
</dbReference>
<reference evidence="13 14" key="1">
    <citation type="journal article" date="2009" name="PLoS ONE">
        <title>The complete genome of Teredinibacter turnerae T7901: an intracellular endosymbiont of marine wood-boring bivalves (shipworms).</title>
        <authorList>
            <person name="Yang J.C."/>
            <person name="Madupu R."/>
            <person name="Durkin A.S."/>
            <person name="Ekborg N.A."/>
            <person name="Pedamallu C.S."/>
            <person name="Hostetler J.B."/>
            <person name="Radune D."/>
            <person name="Toms B.S."/>
            <person name="Henrissat B."/>
            <person name="Coutinho P.M."/>
            <person name="Schwarz S."/>
            <person name="Field L."/>
            <person name="Trindade-Silva A.E."/>
            <person name="Soares C.A.G."/>
            <person name="Elshahawi S."/>
            <person name="Hanora A."/>
            <person name="Schmidt E.W."/>
            <person name="Haygood M.G."/>
            <person name="Posfai J."/>
            <person name="Benner J."/>
            <person name="Madinger C."/>
            <person name="Nove J."/>
            <person name="Anton B."/>
            <person name="Chaudhary K."/>
            <person name="Foster J."/>
            <person name="Holman A."/>
            <person name="Kumar S."/>
            <person name="Lessard P.A."/>
            <person name="Luyten Y.A."/>
            <person name="Slatko B."/>
            <person name="Wood N."/>
            <person name="Wu B."/>
            <person name="Teplitski M."/>
            <person name="Mougous J.D."/>
            <person name="Ward N."/>
            <person name="Eisen J.A."/>
            <person name="Badger J.H."/>
            <person name="Distel D.L."/>
        </authorList>
    </citation>
    <scope>NUCLEOTIDE SEQUENCE [LARGE SCALE GENOMIC DNA]</scope>
    <source>
        <strain evidence="14">ATCC 39867 / T7901</strain>
    </source>
</reference>
<feature type="domain" description="GspL periplasmic" evidence="12">
    <location>
        <begin position="256"/>
        <end position="404"/>
    </location>
</feature>
<evidence type="ECO:0000256" key="9">
    <source>
        <dbReference type="ARBA" id="ARBA00023136"/>
    </source>
</evidence>
<dbReference type="GO" id="GO:0005886">
    <property type="term" value="C:plasma membrane"/>
    <property type="evidence" value="ECO:0007669"/>
    <property type="project" value="UniProtKB-SubCell"/>
</dbReference>
<evidence type="ECO:0000256" key="5">
    <source>
        <dbReference type="ARBA" id="ARBA00022519"/>
    </source>
</evidence>
<dbReference type="RefSeq" id="WP_015820365.1">
    <property type="nucleotide sequence ID" value="NC_012997.1"/>
</dbReference>
<dbReference type="InterPro" id="IPR007812">
    <property type="entry name" value="T2SS_protein-GspL"/>
</dbReference>
<evidence type="ECO:0000256" key="1">
    <source>
        <dbReference type="ARBA" id="ARBA00004377"/>
    </source>
</evidence>
<evidence type="ECO:0000256" key="3">
    <source>
        <dbReference type="ARBA" id="ARBA00022448"/>
    </source>
</evidence>
<dbReference type="InterPro" id="IPR025691">
    <property type="entry name" value="GspL_pp_dom"/>
</dbReference>
<dbReference type="NCBIfam" id="TIGR01709">
    <property type="entry name" value="typeII_sec_gspL"/>
    <property type="match status" value="1"/>
</dbReference>
<accession>C5BM28</accession>
<keyword evidence="8" id="KW-1133">Transmembrane helix</keyword>
<dbReference type="Proteomes" id="UP000009080">
    <property type="component" value="Chromosome"/>
</dbReference>
<dbReference type="HOGENOM" id="CLU_041016_2_0_6"/>